<dbReference type="GO" id="GO:0006788">
    <property type="term" value="P:heme oxidation"/>
    <property type="evidence" value="ECO:0007669"/>
    <property type="project" value="InterPro"/>
</dbReference>
<dbReference type="GO" id="GO:0046872">
    <property type="term" value="F:metal ion binding"/>
    <property type="evidence" value="ECO:0007669"/>
    <property type="project" value="UniProtKB-KW"/>
</dbReference>
<evidence type="ECO:0000256" key="2">
    <source>
        <dbReference type="ARBA" id="ARBA00022723"/>
    </source>
</evidence>
<dbReference type="EMBL" id="MU404357">
    <property type="protein sequence ID" value="KAI1611111.1"/>
    <property type="molecule type" value="Genomic_DNA"/>
</dbReference>
<dbReference type="Proteomes" id="UP001203852">
    <property type="component" value="Unassembled WGS sequence"/>
</dbReference>
<protein>
    <recommendedName>
        <fullName evidence="6">Heme oxygenase-like protein</fullName>
    </recommendedName>
</protein>
<evidence type="ECO:0000256" key="1">
    <source>
        <dbReference type="ARBA" id="ARBA00022617"/>
    </source>
</evidence>
<dbReference type="GO" id="GO:0004392">
    <property type="term" value="F:heme oxygenase (decyclizing) activity"/>
    <property type="evidence" value="ECO:0007669"/>
    <property type="project" value="InterPro"/>
</dbReference>
<dbReference type="CDD" id="cd19165">
    <property type="entry name" value="HemeO"/>
    <property type="match status" value="1"/>
</dbReference>
<comment type="caution">
    <text evidence="4">The sequence shown here is derived from an EMBL/GenBank/DDBJ whole genome shotgun (WGS) entry which is preliminary data.</text>
</comment>
<dbReference type="AlphaFoldDB" id="A0AAN6DRE5"/>
<keyword evidence="2" id="KW-0479">Metal-binding</keyword>
<evidence type="ECO:0000313" key="4">
    <source>
        <dbReference type="EMBL" id="KAI1611111.1"/>
    </source>
</evidence>
<dbReference type="PANTHER" id="PTHR10720">
    <property type="entry name" value="HEME OXYGENASE"/>
    <property type="match status" value="1"/>
</dbReference>
<evidence type="ECO:0000313" key="5">
    <source>
        <dbReference type="Proteomes" id="UP001203852"/>
    </source>
</evidence>
<dbReference type="PANTHER" id="PTHR10720:SF0">
    <property type="entry name" value="HEME OXYGENASE"/>
    <property type="match status" value="1"/>
</dbReference>
<dbReference type="InterPro" id="IPR016053">
    <property type="entry name" value="Haem_Oase-like"/>
</dbReference>
<accession>A0AAN6DRE5</accession>
<dbReference type="SUPFAM" id="SSF48613">
    <property type="entry name" value="Heme oxygenase-like"/>
    <property type="match status" value="1"/>
</dbReference>
<evidence type="ECO:0000256" key="3">
    <source>
        <dbReference type="ARBA" id="ARBA00023004"/>
    </source>
</evidence>
<dbReference type="InterPro" id="IPR002051">
    <property type="entry name" value="Haem_Oase"/>
</dbReference>
<evidence type="ECO:0008006" key="6">
    <source>
        <dbReference type="Google" id="ProtNLM"/>
    </source>
</evidence>
<sequence length="298" mass="33384">MDSSPDSNGRPALPVELHAATREKHHALNTSIMARLPLCLPPSTNTPLLYAKGMTVYGQIYFAFEQFLESSLASANQDPRLRDIYQKIYFPSLIRTTRLRHDLDALKSTLDEHLAQEVDQLVKDSQAFFSGVTASLSEKPHVLLSYVWAMYLALFNGGRWIHRQLASAGAEFWGNKTLPLSFWGFEKNDDCGMDGENLKVQFKTAFMEASSLLTDAERDEVIEETKKLFDMCSKMVLYLDNTKSTEPLAQSSDTEPVLSGLSTSTLSMATLWGYVASSFAALRPGYKSAWERRVAMVD</sequence>
<dbReference type="InterPro" id="IPR016084">
    <property type="entry name" value="Haem_Oase-like_multi-hlx"/>
</dbReference>
<name>A0AAN6DRE5_9EURO</name>
<organism evidence="4 5">
    <name type="scientific">Exophiala viscosa</name>
    <dbReference type="NCBI Taxonomy" id="2486360"/>
    <lineage>
        <taxon>Eukaryota</taxon>
        <taxon>Fungi</taxon>
        <taxon>Dikarya</taxon>
        <taxon>Ascomycota</taxon>
        <taxon>Pezizomycotina</taxon>
        <taxon>Eurotiomycetes</taxon>
        <taxon>Chaetothyriomycetidae</taxon>
        <taxon>Chaetothyriales</taxon>
        <taxon>Herpotrichiellaceae</taxon>
        <taxon>Exophiala</taxon>
    </lineage>
</organism>
<keyword evidence="5" id="KW-1185">Reference proteome</keyword>
<gene>
    <name evidence="4" type="ORF">EDD36DRAFT_313071</name>
</gene>
<keyword evidence="1" id="KW-0349">Heme</keyword>
<dbReference type="Gene3D" id="1.20.910.10">
    <property type="entry name" value="Heme oxygenase-like"/>
    <property type="match status" value="1"/>
</dbReference>
<dbReference type="Pfam" id="PF01126">
    <property type="entry name" value="Heme_oxygenase"/>
    <property type="match status" value="1"/>
</dbReference>
<proteinExistence type="predicted"/>
<keyword evidence="3" id="KW-0408">Iron</keyword>
<reference evidence="4" key="1">
    <citation type="journal article" date="2022" name="bioRxiv">
        <title>Deciphering the potential niche of two novel black yeast fungi from a biological soil crust based on their genomes, phenotypes, and melanin regulation.</title>
        <authorList>
            <consortium name="DOE Joint Genome Institute"/>
            <person name="Carr E.C."/>
            <person name="Barton Q."/>
            <person name="Grambo S."/>
            <person name="Sullivan M."/>
            <person name="Renfro C.M."/>
            <person name="Kuo A."/>
            <person name="Pangilinan J."/>
            <person name="Lipzen A."/>
            <person name="Keymanesh K."/>
            <person name="Savage E."/>
            <person name="Barry K."/>
            <person name="Grigoriev I.V."/>
            <person name="Riekhof W.R."/>
            <person name="Harris S.S."/>
        </authorList>
    </citation>
    <scope>NUCLEOTIDE SEQUENCE</scope>
    <source>
        <strain evidence="4">JF 03-4F</strain>
    </source>
</reference>